<dbReference type="STRING" id="105785.A0A2J7RRF7"/>
<evidence type="ECO:0000313" key="2">
    <source>
        <dbReference type="EMBL" id="PNF43414.1"/>
    </source>
</evidence>
<keyword evidence="3" id="KW-1185">Reference proteome</keyword>
<feature type="compositionally biased region" description="Polar residues" evidence="1">
    <location>
        <begin position="24"/>
        <end position="41"/>
    </location>
</feature>
<reference evidence="2 3" key="1">
    <citation type="submission" date="2017-12" db="EMBL/GenBank/DDBJ databases">
        <title>Hemimetabolous genomes reveal molecular basis of termite eusociality.</title>
        <authorList>
            <person name="Harrison M.C."/>
            <person name="Jongepier E."/>
            <person name="Robertson H.M."/>
            <person name="Arning N."/>
            <person name="Bitard-Feildel T."/>
            <person name="Chao H."/>
            <person name="Childers C.P."/>
            <person name="Dinh H."/>
            <person name="Doddapaneni H."/>
            <person name="Dugan S."/>
            <person name="Gowin J."/>
            <person name="Greiner C."/>
            <person name="Han Y."/>
            <person name="Hu H."/>
            <person name="Hughes D.S.T."/>
            <person name="Huylmans A.-K."/>
            <person name="Kemena C."/>
            <person name="Kremer L.P.M."/>
            <person name="Lee S.L."/>
            <person name="Lopez-Ezquerra A."/>
            <person name="Mallet L."/>
            <person name="Monroy-Kuhn J.M."/>
            <person name="Moser A."/>
            <person name="Murali S.C."/>
            <person name="Muzny D.M."/>
            <person name="Otani S."/>
            <person name="Piulachs M.-D."/>
            <person name="Poelchau M."/>
            <person name="Qu J."/>
            <person name="Schaub F."/>
            <person name="Wada-Katsumata A."/>
            <person name="Worley K.C."/>
            <person name="Xie Q."/>
            <person name="Ylla G."/>
            <person name="Poulsen M."/>
            <person name="Gibbs R.A."/>
            <person name="Schal C."/>
            <person name="Richards S."/>
            <person name="Belles X."/>
            <person name="Korb J."/>
            <person name="Bornberg-Bauer E."/>
        </authorList>
    </citation>
    <scope>NUCLEOTIDE SEQUENCE [LARGE SCALE GENOMIC DNA]</scope>
    <source>
        <tissue evidence="2">Whole body</tissue>
    </source>
</reference>
<name>A0A2J7RRF7_9NEOP</name>
<feature type="region of interest" description="Disordered" evidence="1">
    <location>
        <begin position="323"/>
        <end position="380"/>
    </location>
</feature>
<gene>
    <name evidence="2" type="ORF">B7P43_G13455</name>
</gene>
<feature type="compositionally biased region" description="Low complexity" evidence="1">
    <location>
        <begin position="55"/>
        <end position="78"/>
    </location>
</feature>
<organism evidence="2 3">
    <name type="scientific">Cryptotermes secundus</name>
    <dbReference type="NCBI Taxonomy" id="105785"/>
    <lineage>
        <taxon>Eukaryota</taxon>
        <taxon>Metazoa</taxon>
        <taxon>Ecdysozoa</taxon>
        <taxon>Arthropoda</taxon>
        <taxon>Hexapoda</taxon>
        <taxon>Insecta</taxon>
        <taxon>Pterygota</taxon>
        <taxon>Neoptera</taxon>
        <taxon>Polyneoptera</taxon>
        <taxon>Dictyoptera</taxon>
        <taxon>Blattodea</taxon>
        <taxon>Blattoidea</taxon>
        <taxon>Termitoidae</taxon>
        <taxon>Kalotermitidae</taxon>
        <taxon>Cryptotermitinae</taxon>
        <taxon>Cryptotermes</taxon>
    </lineage>
</organism>
<dbReference type="OrthoDB" id="5585231at2759"/>
<feature type="non-terminal residue" evidence="2">
    <location>
        <position position="1"/>
    </location>
</feature>
<dbReference type="Proteomes" id="UP000235965">
    <property type="component" value="Unassembled WGS sequence"/>
</dbReference>
<dbReference type="InParanoid" id="A0A2J7RRF7"/>
<feature type="compositionally biased region" description="Polar residues" evidence="1">
    <location>
        <begin position="371"/>
        <end position="380"/>
    </location>
</feature>
<feature type="region of interest" description="Disordered" evidence="1">
    <location>
        <begin position="24"/>
        <end position="170"/>
    </location>
</feature>
<comment type="caution">
    <text evidence="2">The sequence shown here is derived from an EMBL/GenBank/DDBJ whole genome shotgun (WGS) entry which is preliminary data.</text>
</comment>
<evidence type="ECO:0000313" key="3">
    <source>
        <dbReference type="Proteomes" id="UP000235965"/>
    </source>
</evidence>
<feature type="compositionally biased region" description="Low complexity" evidence="1">
    <location>
        <begin position="109"/>
        <end position="125"/>
    </location>
</feature>
<accession>A0A2J7RRF7</accession>
<evidence type="ECO:0000256" key="1">
    <source>
        <dbReference type="SAM" id="MobiDB-lite"/>
    </source>
</evidence>
<feature type="region of interest" description="Disordered" evidence="1">
    <location>
        <begin position="210"/>
        <end position="229"/>
    </location>
</feature>
<sequence>SLLSKTPSPNTLSVQVPVFSNLGQSLPNLNLATSPNTSHASAPNPPTSLLLVPPSGKTSASTSHHHGGLLSPGHRGVSYPPPSPPRGSLRRGFALTQSRNPPLQKTRHVNSSTVSSGVPTVTSPTQGPSPAASFDFDVPVIAGISPPSEERVTPEPPEGAASTGPLRSHPHRHAMMKRLTRTDNRRYHTAGAIDDLKKQDSRDASIHKRLSWNCGPGMQGSSPASSDLPATKYVSNESVQSSSGVSSTGSVLYGDSLVGELDLLEPDGQPLHIVCGNQAGCCFDTLLSEATSVSSTAMDEAETSACPPLSPAMEAINMELLRSHLSPGPPAPSDPGGSGTSKVEVREPQDGATRSPPSKTDLLKMKDLILTDSSVEASQV</sequence>
<dbReference type="EMBL" id="NEVH01000607">
    <property type="protein sequence ID" value="PNF43414.1"/>
    <property type="molecule type" value="Genomic_DNA"/>
</dbReference>
<protein>
    <submittedName>
        <fullName evidence="2">Uncharacterized protein</fullName>
    </submittedName>
</protein>
<proteinExistence type="predicted"/>
<dbReference type="AlphaFoldDB" id="A0A2J7RRF7"/>